<dbReference type="CDD" id="cd02440">
    <property type="entry name" value="AdoMet_MTases"/>
    <property type="match status" value="1"/>
</dbReference>
<comment type="pathway">
    <text evidence="1">Cofactor biosynthesis; adenosylcobalamin biosynthesis.</text>
</comment>
<evidence type="ECO:0000313" key="8">
    <source>
        <dbReference type="Proteomes" id="UP001154240"/>
    </source>
</evidence>
<dbReference type="InterPro" id="IPR014777">
    <property type="entry name" value="4pyrrole_Mease_sub1"/>
</dbReference>
<gene>
    <name evidence="7" type="primary">cbiE</name>
    <name evidence="7" type="ORF">OLX77_11155</name>
</gene>
<dbReference type="GO" id="GO:0008276">
    <property type="term" value="F:protein methyltransferase activity"/>
    <property type="evidence" value="ECO:0007669"/>
    <property type="project" value="InterPro"/>
</dbReference>
<dbReference type="SUPFAM" id="SSF53335">
    <property type="entry name" value="S-adenosyl-L-methionine-dependent methyltransferases"/>
    <property type="match status" value="1"/>
</dbReference>
<dbReference type="RefSeq" id="WP_307633675.1">
    <property type="nucleotide sequence ID" value="NZ_JAPHEH010000001.1"/>
</dbReference>
<dbReference type="InterPro" id="IPR000878">
    <property type="entry name" value="4pyrrol_Mease"/>
</dbReference>
<dbReference type="NCBIfam" id="TIGR02467">
    <property type="entry name" value="CbiE"/>
    <property type="match status" value="1"/>
</dbReference>
<keyword evidence="5" id="KW-0949">S-adenosyl-L-methionine</keyword>
<keyword evidence="8" id="KW-1185">Reference proteome</keyword>
<organism evidence="7 8">
    <name type="scientific">Thiovibrio frasassiensis</name>
    <dbReference type="NCBI Taxonomy" id="2984131"/>
    <lineage>
        <taxon>Bacteria</taxon>
        <taxon>Pseudomonadati</taxon>
        <taxon>Thermodesulfobacteriota</taxon>
        <taxon>Desulfobulbia</taxon>
        <taxon>Desulfobulbales</taxon>
        <taxon>Thiovibrionaceae</taxon>
        <taxon>Thiovibrio</taxon>
    </lineage>
</organism>
<keyword evidence="2" id="KW-0169">Cobalamin biosynthesis</keyword>
<dbReference type="InterPro" id="IPR014008">
    <property type="entry name" value="Cbl_synth_MTase_CbiT"/>
</dbReference>
<evidence type="ECO:0000256" key="5">
    <source>
        <dbReference type="ARBA" id="ARBA00022691"/>
    </source>
</evidence>
<feature type="domain" description="Tetrapyrrole methylase" evidence="6">
    <location>
        <begin position="11"/>
        <end position="200"/>
    </location>
</feature>
<evidence type="ECO:0000313" key="7">
    <source>
        <dbReference type="EMBL" id="MDG4476710.1"/>
    </source>
</evidence>
<protein>
    <submittedName>
        <fullName evidence="7">Precorrin-6y C5,15-methyltransferase (Decarboxylating) subunit CbiE</fullName>
    </submittedName>
</protein>
<dbReference type="SUPFAM" id="SSF53790">
    <property type="entry name" value="Tetrapyrrole methylase"/>
    <property type="match status" value="1"/>
</dbReference>
<dbReference type="PANTHER" id="PTHR43182:SF1">
    <property type="entry name" value="COBALT-PRECORRIN-7 C(5)-METHYLTRANSFERASE"/>
    <property type="match status" value="1"/>
</dbReference>
<dbReference type="CDD" id="cd11644">
    <property type="entry name" value="Precorrin-6Y-MT"/>
    <property type="match status" value="1"/>
</dbReference>
<dbReference type="InterPro" id="IPR029063">
    <property type="entry name" value="SAM-dependent_MTases_sf"/>
</dbReference>
<dbReference type="InterPro" id="IPR014776">
    <property type="entry name" value="4pyrrole_Mease_sub2"/>
</dbReference>
<comment type="caution">
    <text evidence="7">The sequence shown here is derived from an EMBL/GenBank/DDBJ whole genome shotgun (WGS) entry which is preliminary data.</text>
</comment>
<dbReference type="Gene3D" id="3.40.50.150">
    <property type="entry name" value="Vaccinia Virus protein VP39"/>
    <property type="match status" value="1"/>
</dbReference>
<dbReference type="GO" id="GO:0009236">
    <property type="term" value="P:cobalamin biosynthetic process"/>
    <property type="evidence" value="ECO:0007669"/>
    <property type="project" value="UniProtKB-KW"/>
</dbReference>
<dbReference type="Gene3D" id="3.40.1010.10">
    <property type="entry name" value="Cobalt-precorrin-4 Transmethylase, Domain 1"/>
    <property type="match status" value="1"/>
</dbReference>
<dbReference type="NCBIfam" id="TIGR02469">
    <property type="entry name" value="CbiT"/>
    <property type="match status" value="1"/>
</dbReference>
<dbReference type="PIRSF" id="PIRSF036428">
    <property type="entry name" value="CobL"/>
    <property type="match status" value="1"/>
</dbReference>
<reference evidence="7" key="1">
    <citation type="journal article" date="2022" name="bioRxiv">
        <title>Thiovibrio frasassiensisgen. nov., sp. nov., an autotrophic, elemental sulfur disproportionating bacterium isolated from sulfidic karst sediment, and proposal of Thiovibrionaceae fam. nov.</title>
        <authorList>
            <person name="Aronson H."/>
            <person name="Thomas C."/>
            <person name="Bhattacharyya M."/>
            <person name="Eckstein S."/>
            <person name="Jensen S."/>
            <person name="Barco R."/>
            <person name="Macalady J."/>
            <person name="Amend J."/>
        </authorList>
    </citation>
    <scope>NUCLEOTIDE SEQUENCE</scope>
    <source>
        <strain evidence="7">RS19-109</strain>
    </source>
</reference>
<dbReference type="InterPro" id="IPR006365">
    <property type="entry name" value="Cbl_synth_CobL"/>
</dbReference>
<evidence type="ECO:0000259" key="6">
    <source>
        <dbReference type="Pfam" id="PF00590"/>
    </source>
</evidence>
<keyword evidence="4" id="KW-0808">Transferase</keyword>
<proteinExistence type="predicted"/>
<dbReference type="GO" id="GO:0032259">
    <property type="term" value="P:methylation"/>
    <property type="evidence" value="ECO:0007669"/>
    <property type="project" value="UniProtKB-KW"/>
</dbReference>
<dbReference type="Proteomes" id="UP001154240">
    <property type="component" value="Unassembled WGS sequence"/>
</dbReference>
<accession>A0A9X4MIU7</accession>
<name>A0A9X4MIU7_9BACT</name>
<sequence length="412" mass="44019">MKSQLSQRPRLILIGVGCQGLSGEQTSVLSRCGLIVGDPRHLVQVAEMTAEKLVISPLASALEGIRLGLDSGDVGVLASGDPLFFGIGRRLLKEFGSDQLLILPALSTMQEACGRFHLPWDDMQMVSLHGRKTLHSPGLLLEREKTFVFTDGHNTPAHLAKELIDYLELIEEQPLLHGCRMYVAENLGTAEERLFSGTPAETAAEQFAALNVLIVTRPPLAAAEFLAFGLTEEEIAHSRGLITKDEVRAVTLHALRLPSTGVLWDLGAGSGSISVAAARLQPGLTVFAVDQHPEAFANVQRNIRDFGCYNIIPVQGEASAVVSTLPDPDRVFIGGSGGKLAEIIGQAAQRLPCGGRMVVNGVILKTVAEAPPCMAAHGLKVALTKVQIERTTFPESNPAKVLNPITVMTGSK</sequence>
<dbReference type="PANTHER" id="PTHR43182">
    <property type="entry name" value="COBALT-PRECORRIN-6B C(15)-METHYLTRANSFERASE (DECARBOXYLATING)"/>
    <property type="match status" value="1"/>
</dbReference>
<dbReference type="InterPro" id="IPR050714">
    <property type="entry name" value="Cobalamin_biosynth_MTase"/>
</dbReference>
<dbReference type="Gene3D" id="3.30.950.10">
    <property type="entry name" value="Methyltransferase, Cobalt-precorrin-4 Transmethylase, Domain 2"/>
    <property type="match status" value="1"/>
</dbReference>
<dbReference type="InterPro" id="IPR035996">
    <property type="entry name" value="4pyrrol_Methylase_sf"/>
</dbReference>
<reference evidence="7" key="2">
    <citation type="submission" date="2022-10" db="EMBL/GenBank/DDBJ databases">
        <authorList>
            <person name="Aronson H.S."/>
        </authorList>
    </citation>
    <scope>NUCLEOTIDE SEQUENCE</scope>
    <source>
        <strain evidence="7">RS19-109</strain>
    </source>
</reference>
<dbReference type="EMBL" id="JAPHEH010000001">
    <property type="protein sequence ID" value="MDG4476710.1"/>
    <property type="molecule type" value="Genomic_DNA"/>
</dbReference>
<evidence type="ECO:0000256" key="1">
    <source>
        <dbReference type="ARBA" id="ARBA00004953"/>
    </source>
</evidence>
<keyword evidence="3" id="KW-0489">Methyltransferase</keyword>
<dbReference type="Pfam" id="PF00590">
    <property type="entry name" value="TP_methylase"/>
    <property type="match status" value="1"/>
</dbReference>
<evidence type="ECO:0000256" key="4">
    <source>
        <dbReference type="ARBA" id="ARBA00022679"/>
    </source>
</evidence>
<evidence type="ECO:0000256" key="2">
    <source>
        <dbReference type="ARBA" id="ARBA00022573"/>
    </source>
</evidence>
<evidence type="ECO:0000256" key="3">
    <source>
        <dbReference type="ARBA" id="ARBA00022603"/>
    </source>
</evidence>
<dbReference type="AlphaFoldDB" id="A0A9X4MIU7"/>
<dbReference type="InterPro" id="IPR012818">
    <property type="entry name" value="CbiE"/>
</dbReference>